<evidence type="ECO:0000259" key="3">
    <source>
        <dbReference type="PROSITE" id="PS50157"/>
    </source>
</evidence>
<organism evidence="4 5">
    <name type="scientific">Passalora fulva</name>
    <name type="common">Tomato leaf mold</name>
    <name type="synonym">Cladosporium fulvum</name>
    <dbReference type="NCBI Taxonomy" id="5499"/>
    <lineage>
        <taxon>Eukaryota</taxon>
        <taxon>Fungi</taxon>
        <taxon>Dikarya</taxon>
        <taxon>Ascomycota</taxon>
        <taxon>Pezizomycotina</taxon>
        <taxon>Dothideomycetes</taxon>
        <taxon>Dothideomycetidae</taxon>
        <taxon>Mycosphaerellales</taxon>
        <taxon>Mycosphaerellaceae</taxon>
        <taxon>Fulvia</taxon>
    </lineage>
</organism>
<reference evidence="4" key="2">
    <citation type="journal article" date="2022" name="Microb. Genom.">
        <title>A chromosome-scale genome assembly of the tomato pathogen Cladosporium fulvum reveals a compartmentalized genome architecture and the presence of a dispensable chromosome.</title>
        <authorList>
            <person name="Zaccaron A.Z."/>
            <person name="Chen L.H."/>
            <person name="Samaras A."/>
            <person name="Stergiopoulos I."/>
        </authorList>
    </citation>
    <scope>NUCLEOTIDE SEQUENCE</scope>
    <source>
        <strain evidence="4">Race5_Kim</strain>
    </source>
</reference>
<dbReference type="Gene3D" id="3.30.160.60">
    <property type="entry name" value="Classic Zinc Finger"/>
    <property type="match status" value="1"/>
</dbReference>
<evidence type="ECO:0000256" key="1">
    <source>
        <dbReference type="PROSITE-ProRule" id="PRU00042"/>
    </source>
</evidence>
<dbReference type="EMBL" id="CP090172">
    <property type="protein sequence ID" value="UJO22738.1"/>
    <property type="molecule type" value="Genomic_DNA"/>
</dbReference>
<evidence type="ECO:0000256" key="2">
    <source>
        <dbReference type="SAM" id="MobiDB-lite"/>
    </source>
</evidence>
<name>A0A9Q8PHT9_PASFU</name>
<dbReference type="Proteomes" id="UP000756132">
    <property type="component" value="Chromosome 10"/>
</dbReference>
<keyword evidence="5" id="KW-1185">Reference proteome</keyword>
<dbReference type="GeneID" id="71992181"/>
<evidence type="ECO:0000313" key="5">
    <source>
        <dbReference type="Proteomes" id="UP000756132"/>
    </source>
</evidence>
<keyword evidence="1" id="KW-0862">Zinc</keyword>
<reference evidence="4" key="1">
    <citation type="submission" date="2021-12" db="EMBL/GenBank/DDBJ databases">
        <authorList>
            <person name="Zaccaron A."/>
            <person name="Stergiopoulos I."/>
        </authorList>
    </citation>
    <scope>NUCLEOTIDE SEQUENCE</scope>
    <source>
        <strain evidence="4">Race5_Kim</strain>
    </source>
</reference>
<keyword evidence="1" id="KW-0863">Zinc-finger</keyword>
<feature type="domain" description="C2H2-type" evidence="3">
    <location>
        <begin position="103"/>
        <end position="130"/>
    </location>
</feature>
<dbReference type="InterPro" id="IPR013087">
    <property type="entry name" value="Znf_C2H2_type"/>
</dbReference>
<keyword evidence="1" id="KW-0479">Metal-binding</keyword>
<dbReference type="RefSeq" id="XP_047767104.1">
    <property type="nucleotide sequence ID" value="XM_047911451.1"/>
</dbReference>
<accession>A0A9Q8PHT9</accession>
<gene>
    <name evidence="4" type="ORF">CLAFUR5_12303</name>
</gene>
<dbReference type="AlphaFoldDB" id="A0A9Q8PHT9"/>
<dbReference type="OrthoDB" id="6105938at2759"/>
<dbReference type="PROSITE" id="PS00028">
    <property type="entry name" value="ZINC_FINGER_C2H2_1"/>
    <property type="match status" value="1"/>
</dbReference>
<feature type="region of interest" description="Disordered" evidence="2">
    <location>
        <begin position="1"/>
        <end position="30"/>
    </location>
</feature>
<feature type="compositionally biased region" description="Polar residues" evidence="2">
    <location>
        <begin position="7"/>
        <end position="25"/>
    </location>
</feature>
<dbReference type="KEGG" id="ffu:CLAFUR5_12303"/>
<protein>
    <recommendedName>
        <fullName evidence="3">C2H2-type domain-containing protein</fullName>
    </recommendedName>
</protein>
<dbReference type="PROSITE" id="PS50157">
    <property type="entry name" value="ZINC_FINGER_C2H2_2"/>
    <property type="match status" value="1"/>
</dbReference>
<sequence length="150" mass="17357">MALVAATNPNLYRSRSRKQSTASNSSRHKRPEVPCLGCDLNFNTYADMIYHLESMTCMSGLDTVSLNSLAAQCRYHRDFVNPEARMELLNDSMDFPTHIDRPFWCPCCTRDFPRLSGLFEHCERHSSDRRHRSGSIRKLQEWLDDATSPR</sequence>
<proteinExistence type="predicted"/>
<dbReference type="GO" id="GO:0008270">
    <property type="term" value="F:zinc ion binding"/>
    <property type="evidence" value="ECO:0007669"/>
    <property type="project" value="UniProtKB-KW"/>
</dbReference>
<evidence type="ECO:0000313" key="4">
    <source>
        <dbReference type="EMBL" id="UJO22738.1"/>
    </source>
</evidence>